<reference evidence="1" key="2">
    <citation type="journal article" date="2015" name="Fish Shellfish Immunol.">
        <title>Early steps in the European eel (Anguilla anguilla)-Vibrio vulnificus interaction in the gills: Role of the RtxA13 toxin.</title>
        <authorList>
            <person name="Callol A."/>
            <person name="Pajuelo D."/>
            <person name="Ebbesson L."/>
            <person name="Teles M."/>
            <person name="MacKenzie S."/>
            <person name="Amaro C."/>
        </authorList>
    </citation>
    <scope>NUCLEOTIDE SEQUENCE</scope>
</reference>
<protein>
    <submittedName>
        <fullName evidence="1">Uncharacterized protein</fullName>
    </submittedName>
</protein>
<organism evidence="1">
    <name type="scientific">Anguilla anguilla</name>
    <name type="common">European freshwater eel</name>
    <name type="synonym">Muraena anguilla</name>
    <dbReference type="NCBI Taxonomy" id="7936"/>
    <lineage>
        <taxon>Eukaryota</taxon>
        <taxon>Metazoa</taxon>
        <taxon>Chordata</taxon>
        <taxon>Craniata</taxon>
        <taxon>Vertebrata</taxon>
        <taxon>Euteleostomi</taxon>
        <taxon>Actinopterygii</taxon>
        <taxon>Neopterygii</taxon>
        <taxon>Teleostei</taxon>
        <taxon>Anguilliformes</taxon>
        <taxon>Anguillidae</taxon>
        <taxon>Anguilla</taxon>
    </lineage>
</organism>
<evidence type="ECO:0000313" key="1">
    <source>
        <dbReference type="EMBL" id="JAH97335.1"/>
    </source>
</evidence>
<reference evidence="1" key="1">
    <citation type="submission" date="2014-11" db="EMBL/GenBank/DDBJ databases">
        <authorList>
            <person name="Amaro Gonzalez C."/>
        </authorList>
    </citation>
    <scope>NUCLEOTIDE SEQUENCE</scope>
</reference>
<dbReference type="AlphaFoldDB" id="A0A0E9X657"/>
<proteinExistence type="predicted"/>
<name>A0A0E9X657_ANGAN</name>
<dbReference type="EMBL" id="GBXM01011242">
    <property type="protein sequence ID" value="JAH97335.1"/>
    <property type="molecule type" value="Transcribed_RNA"/>
</dbReference>
<sequence>MYLFTFDDLLGRVKAYSMRFCLSFSESHRTPHYLKTQGGMFQLIYQSLVIYPDGQKHCSQTIRKEHEELLQLHQQISFPHGLSRFTVYAFHLGRPGGGHAVLHLHGFDNADLLSLSHRVSGLHGHRHHRAGHGGAQDAAAVLRNLLRHVSAQRGRQLAQHPDFIH</sequence>
<accession>A0A0E9X657</accession>